<dbReference type="Pfam" id="PF13602">
    <property type="entry name" value="ADH_zinc_N_2"/>
    <property type="match status" value="1"/>
</dbReference>
<dbReference type="PANTHER" id="PTHR48106:SF18">
    <property type="entry name" value="QUINONE OXIDOREDUCTASE PIG3"/>
    <property type="match status" value="1"/>
</dbReference>
<dbReference type="CDD" id="cd08273">
    <property type="entry name" value="MDR8"/>
    <property type="match status" value="1"/>
</dbReference>
<evidence type="ECO:0000313" key="5">
    <source>
        <dbReference type="Proteomes" id="UP001597526"/>
    </source>
</evidence>
<dbReference type="SMART" id="SM00829">
    <property type="entry name" value="PKS_ER"/>
    <property type="match status" value="1"/>
</dbReference>
<name>A0ABW5MYG6_9FLAO</name>
<accession>A0ABW5MYG6</accession>
<feature type="domain" description="Enoyl reductase (ER)" evidence="3">
    <location>
        <begin position="12"/>
        <end position="331"/>
    </location>
</feature>
<keyword evidence="2" id="KW-0560">Oxidoreductase</keyword>
<keyword evidence="5" id="KW-1185">Reference proteome</keyword>
<dbReference type="Pfam" id="PF08240">
    <property type="entry name" value="ADH_N"/>
    <property type="match status" value="1"/>
</dbReference>
<dbReference type="Proteomes" id="UP001597526">
    <property type="component" value="Unassembled WGS sequence"/>
</dbReference>
<protein>
    <submittedName>
        <fullName evidence="4">Medium chain dehydrogenase/reductase family protein</fullName>
    </submittedName>
</protein>
<gene>
    <name evidence="4" type="ORF">ACFSQJ_11230</name>
</gene>
<evidence type="ECO:0000259" key="3">
    <source>
        <dbReference type="SMART" id="SM00829"/>
    </source>
</evidence>
<dbReference type="PANTHER" id="PTHR48106">
    <property type="entry name" value="QUINONE OXIDOREDUCTASE PIG3-RELATED"/>
    <property type="match status" value="1"/>
</dbReference>
<reference evidence="5" key="1">
    <citation type="journal article" date="2019" name="Int. J. Syst. Evol. Microbiol.">
        <title>The Global Catalogue of Microorganisms (GCM) 10K type strain sequencing project: providing services to taxonomists for standard genome sequencing and annotation.</title>
        <authorList>
            <consortium name="The Broad Institute Genomics Platform"/>
            <consortium name="The Broad Institute Genome Sequencing Center for Infectious Disease"/>
            <person name="Wu L."/>
            <person name="Ma J."/>
        </authorList>
    </citation>
    <scope>NUCLEOTIDE SEQUENCE [LARGE SCALE GENOMIC DNA]</scope>
    <source>
        <strain evidence="5">KCTC 52368</strain>
    </source>
</reference>
<dbReference type="SUPFAM" id="SSF51735">
    <property type="entry name" value="NAD(P)-binding Rossmann-fold domains"/>
    <property type="match status" value="1"/>
</dbReference>
<dbReference type="EMBL" id="JBHULB010000014">
    <property type="protein sequence ID" value="MFD2587506.1"/>
    <property type="molecule type" value="Genomic_DNA"/>
</dbReference>
<sequence length="335" mass="37360">MSYRYISFNEFGGPEVLVVETAERLPEPNQGEVRIKVQAASINFTDTLIRRGIYPDVKKKPPITPGYDMVGVIDKLGAGVTDLKVGQKVAELTIIGAYSEYNVLPAKQLVTVPENVNSVEAVSMILSYVTAYQMLTRSVKVKEGSKILIHGAGGAVGSALLQIGAILKLKMYGTASVDQHDILKELGCKPIDYKSEDFVQVVTDSEPNGLDAVFDPFGGDHFKRSIKTLNKKGKLVAFGAYNAKTKMDLIKSFLRVQIWNFTPWMPSTKFYSIGAWHKKHHDWFESDLKKLFKLLSEKKLKPLVSKTIKLEDAKEAHELIEKRGLKGKLIIQMEN</sequence>
<keyword evidence="1" id="KW-0521">NADP</keyword>
<evidence type="ECO:0000313" key="4">
    <source>
        <dbReference type="EMBL" id="MFD2587506.1"/>
    </source>
</evidence>
<organism evidence="4 5">
    <name type="scientific">Croceitalea marina</name>
    <dbReference type="NCBI Taxonomy" id="1775166"/>
    <lineage>
        <taxon>Bacteria</taxon>
        <taxon>Pseudomonadati</taxon>
        <taxon>Bacteroidota</taxon>
        <taxon>Flavobacteriia</taxon>
        <taxon>Flavobacteriales</taxon>
        <taxon>Flavobacteriaceae</taxon>
        <taxon>Croceitalea</taxon>
    </lineage>
</organism>
<proteinExistence type="predicted"/>
<dbReference type="RefSeq" id="WP_377767044.1">
    <property type="nucleotide sequence ID" value="NZ_JBHULB010000014.1"/>
</dbReference>
<evidence type="ECO:0000256" key="2">
    <source>
        <dbReference type="ARBA" id="ARBA00023002"/>
    </source>
</evidence>
<dbReference type="SUPFAM" id="SSF50129">
    <property type="entry name" value="GroES-like"/>
    <property type="match status" value="1"/>
</dbReference>
<evidence type="ECO:0000256" key="1">
    <source>
        <dbReference type="ARBA" id="ARBA00022857"/>
    </source>
</evidence>
<dbReference type="InterPro" id="IPR011032">
    <property type="entry name" value="GroES-like_sf"/>
</dbReference>
<dbReference type="InterPro" id="IPR013154">
    <property type="entry name" value="ADH-like_N"/>
</dbReference>
<dbReference type="Gene3D" id="3.40.50.720">
    <property type="entry name" value="NAD(P)-binding Rossmann-like Domain"/>
    <property type="match status" value="1"/>
</dbReference>
<comment type="caution">
    <text evidence="4">The sequence shown here is derived from an EMBL/GenBank/DDBJ whole genome shotgun (WGS) entry which is preliminary data.</text>
</comment>
<dbReference type="Gene3D" id="3.90.180.10">
    <property type="entry name" value="Medium-chain alcohol dehydrogenases, catalytic domain"/>
    <property type="match status" value="1"/>
</dbReference>
<dbReference type="InterPro" id="IPR020843">
    <property type="entry name" value="ER"/>
</dbReference>
<dbReference type="InterPro" id="IPR036291">
    <property type="entry name" value="NAD(P)-bd_dom_sf"/>
</dbReference>